<dbReference type="GO" id="GO:0042450">
    <property type="term" value="P:L-arginine biosynthetic process via ornithine"/>
    <property type="evidence" value="ECO:0007669"/>
    <property type="project" value="UniProtKB-UniRule"/>
</dbReference>
<feature type="binding site" evidence="9">
    <location>
        <position position="180"/>
    </location>
    <ligand>
        <name>substrate</name>
    </ligand>
</feature>
<feature type="domain" description="Aspartate/glutamate/uridylate kinase" evidence="10">
    <location>
        <begin position="24"/>
        <end position="261"/>
    </location>
</feature>
<keyword evidence="7 9" id="KW-0067">ATP-binding</keyword>
<keyword evidence="4 9" id="KW-0808">Transferase</keyword>
<feature type="binding site" evidence="9">
    <location>
        <position position="86"/>
    </location>
    <ligand>
        <name>substrate</name>
    </ligand>
</feature>
<dbReference type="Pfam" id="PF00696">
    <property type="entry name" value="AA_kinase"/>
    <property type="match status" value="1"/>
</dbReference>
<dbReference type="PIRSF" id="PIRSF000728">
    <property type="entry name" value="NAGK"/>
    <property type="match status" value="1"/>
</dbReference>
<feature type="site" description="Transition state stabilizer" evidence="9">
    <location>
        <position position="242"/>
    </location>
</feature>
<comment type="similarity">
    <text evidence="9">Belongs to the acetylglutamate kinase family. ArgB subfamily.</text>
</comment>
<dbReference type="EMBL" id="UGSZ01000001">
    <property type="protein sequence ID" value="SUB56704.1"/>
    <property type="molecule type" value="Genomic_DNA"/>
</dbReference>
<keyword evidence="2 9" id="KW-0055">Arginine biosynthesis</keyword>
<gene>
    <name evidence="9 11" type="primary">argB</name>
    <name evidence="11" type="ORF">NCTC13149_00496</name>
</gene>
<organism evidence="11 12">
    <name type="scientific">Peptoniphilus lacrimalis</name>
    <dbReference type="NCBI Taxonomy" id="33031"/>
    <lineage>
        <taxon>Bacteria</taxon>
        <taxon>Bacillati</taxon>
        <taxon>Bacillota</taxon>
        <taxon>Tissierellia</taxon>
        <taxon>Tissierellales</taxon>
        <taxon>Peptoniphilaceae</taxon>
        <taxon>Peptoniphilus</taxon>
    </lineage>
</organism>
<evidence type="ECO:0000256" key="1">
    <source>
        <dbReference type="ARBA" id="ARBA00004828"/>
    </source>
</evidence>
<reference evidence="11 12" key="1">
    <citation type="submission" date="2018-06" db="EMBL/GenBank/DDBJ databases">
        <authorList>
            <consortium name="Pathogen Informatics"/>
            <person name="Doyle S."/>
        </authorList>
    </citation>
    <scope>NUCLEOTIDE SEQUENCE [LARGE SCALE GENOMIC DNA]</scope>
    <source>
        <strain evidence="11 12">NCTC13149</strain>
    </source>
</reference>
<keyword evidence="5 9" id="KW-0547">Nucleotide-binding</keyword>
<dbReference type="InterPro" id="IPR004662">
    <property type="entry name" value="AcgluKinase_fam"/>
</dbReference>
<evidence type="ECO:0000256" key="7">
    <source>
        <dbReference type="ARBA" id="ARBA00022840"/>
    </source>
</evidence>
<evidence type="ECO:0000256" key="8">
    <source>
        <dbReference type="ARBA" id="ARBA00048141"/>
    </source>
</evidence>
<name>A0A379C392_9FIRM</name>
<protein>
    <recommendedName>
        <fullName evidence="9">Acetylglutamate kinase</fullName>
        <ecNumber evidence="9">2.7.2.8</ecNumber>
    </recommendedName>
    <alternativeName>
        <fullName evidence="9">N-acetyl-L-glutamate 5-phosphotransferase</fullName>
    </alternativeName>
    <alternativeName>
        <fullName evidence="9">NAG kinase</fullName>
        <shortName evidence="9">NAGK</shortName>
    </alternativeName>
</protein>
<comment type="catalytic activity">
    <reaction evidence="8 9">
        <text>N-acetyl-L-glutamate + ATP = N-acetyl-L-glutamyl 5-phosphate + ADP</text>
        <dbReference type="Rhea" id="RHEA:14629"/>
        <dbReference type="ChEBI" id="CHEBI:30616"/>
        <dbReference type="ChEBI" id="CHEBI:44337"/>
        <dbReference type="ChEBI" id="CHEBI:57936"/>
        <dbReference type="ChEBI" id="CHEBI:456216"/>
        <dbReference type="EC" id="2.7.2.8"/>
    </reaction>
</comment>
<dbReference type="UniPathway" id="UPA00068">
    <property type="reaction ID" value="UER00107"/>
</dbReference>
<dbReference type="OrthoDB" id="9803155at2"/>
<dbReference type="GO" id="GO:0005737">
    <property type="term" value="C:cytoplasm"/>
    <property type="evidence" value="ECO:0007669"/>
    <property type="project" value="UniProtKB-SubCell"/>
</dbReference>
<sequence length="294" mass="31246">MINIEEKVNALIEAMPFINQYKGKTVVVKFGGNAMINEEVKNAVIEDAVLLQALGVNVVLSHGGGPAINRMLERLNIESEFVNGLRVTTKEIIEVVEMVLSGSVSADLVKKVSALGGKAVSLSGSDGRIYFCKKNQSDYDYGYVGEVVSVNAEPIDALIKAGYIPIISPIGADDKGNSYNINGDTAAGALASALKAEKLILLTDIEGLCNDIKVKDVISYLNIKDVTKLKEIGTIAGGMIPKVDSCVEAINNGVNQVHIMDGRKPHSILYEAFVAEGGHGTVVGEAKDSVGIKW</sequence>
<dbReference type="InterPro" id="IPR037528">
    <property type="entry name" value="ArgB"/>
</dbReference>
<dbReference type="InterPro" id="IPR001057">
    <property type="entry name" value="Glu/AcGlu_kinase"/>
</dbReference>
<dbReference type="NCBIfam" id="TIGR00761">
    <property type="entry name" value="argB"/>
    <property type="match status" value="1"/>
</dbReference>
<dbReference type="Gene3D" id="3.40.1160.10">
    <property type="entry name" value="Acetylglutamate kinase-like"/>
    <property type="match status" value="1"/>
</dbReference>
<proteinExistence type="inferred from homology"/>
<dbReference type="STRING" id="1122949.GCA_000378725_00545"/>
<comment type="subcellular location">
    <subcellularLocation>
        <location evidence="9">Cytoplasm</location>
    </subcellularLocation>
</comment>
<keyword evidence="6 9" id="KW-0418">Kinase</keyword>
<comment type="pathway">
    <text evidence="1 9">Amino-acid biosynthesis; L-arginine biosynthesis; N(2)-acetyl-L-ornithine from L-glutamate: step 2/4.</text>
</comment>
<dbReference type="RefSeq" id="WP_019034466.1">
    <property type="nucleotide sequence ID" value="NZ_JASOSY010000006.1"/>
</dbReference>
<evidence type="ECO:0000256" key="5">
    <source>
        <dbReference type="ARBA" id="ARBA00022741"/>
    </source>
</evidence>
<dbReference type="FunFam" id="3.40.1160.10:FF:000004">
    <property type="entry name" value="Acetylglutamate kinase"/>
    <property type="match status" value="1"/>
</dbReference>
<dbReference type="GO" id="GO:0005524">
    <property type="term" value="F:ATP binding"/>
    <property type="evidence" value="ECO:0007669"/>
    <property type="project" value="UniProtKB-UniRule"/>
</dbReference>
<dbReference type="PANTHER" id="PTHR23342">
    <property type="entry name" value="N-ACETYLGLUTAMATE SYNTHASE"/>
    <property type="match status" value="1"/>
</dbReference>
<keyword evidence="9" id="KW-0963">Cytoplasm</keyword>
<dbReference type="GO" id="GO:0003991">
    <property type="term" value="F:acetylglutamate kinase activity"/>
    <property type="evidence" value="ECO:0007669"/>
    <property type="project" value="UniProtKB-UniRule"/>
</dbReference>
<comment type="function">
    <text evidence="9">Catalyzes the ATP-dependent phosphorylation of N-acetyl-L-glutamate.</text>
</comment>
<evidence type="ECO:0000256" key="9">
    <source>
        <dbReference type="HAMAP-Rule" id="MF_00082"/>
    </source>
</evidence>
<feature type="binding site" evidence="9">
    <location>
        <begin position="64"/>
        <end position="65"/>
    </location>
    <ligand>
        <name>substrate</name>
    </ligand>
</feature>
<dbReference type="AlphaFoldDB" id="A0A379C392"/>
<dbReference type="CDD" id="cd04250">
    <property type="entry name" value="AAK_NAGK-C"/>
    <property type="match status" value="1"/>
</dbReference>
<dbReference type="InterPro" id="IPR041727">
    <property type="entry name" value="NAGK-C"/>
</dbReference>
<accession>A0A379C392</accession>
<evidence type="ECO:0000256" key="3">
    <source>
        <dbReference type="ARBA" id="ARBA00022605"/>
    </source>
</evidence>
<dbReference type="Proteomes" id="UP000255517">
    <property type="component" value="Unassembled WGS sequence"/>
</dbReference>
<evidence type="ECO:0000313" key="11">
    <source>
        <dbReference type="EMBL" id="SUB56704.1"/>
    </source>
</evidence>
<evidence type="ECO:0000313" key="12">
    <source>
        <dbReference type="Proteomes" id="UP000255517"/>
    </source>
</evidence>
<dbReference type="InterPro" id="IPR036393">
    <property type="entry name" value="AceGlu_kinase-like_sf"/>
</dbReference>
<dbReference type="PANTHER" id="PTHR23342:SF0">
    <property type="entry name" value="N-ACETYLGLUTAMATE SYNTHASE, MITOCHONDRIAL"/>
    <property type="match status" value="1"/>
</dbReference>
<dbReference type="InterPro" id="IPR001048">
    <property type="entry name" value="Asp/Glu/Uridylate_kinase"/>
</dbReference>
<evidence type="ECO:0000256" key="4">
    <source>
        <dbReference type="ARBA" id="ARBA00022679"/>
    </source>
</evidence>
<dbReference type="SUPFAM" id="SSF53633">
    <property type="entry name" value="Carbamate kinase-like"/>
    <property type="match status" value="1"/>
</dbReference>
<dbReference type="EC" id="2.7.2.8" evidence="9"/>
<evidence type="ECO:0000256" key="2">
    <source>
        <dbReference type="ARBA" id="ARBA00022571"/>
    </source>
</evidence>
<dbReference type="HAMAP" id="MF_00082">
    <property type="entry name" value="ArgB"/>
    <property type="match status" value="1"/>
</dbReference>
<keyword evidence="3 9" id="KW-0028">Amino-acid biosynthesis</keyword>
<dbReference type="PRINTS" id="PR00474">
    <property type="entry name" value="GLU5KINASE"/>
</dbReference>
<evidence type="ECO:0000256" key="6">
    <source>
        <dbReference type="ARBA" id="ARBA00022777"/>
    </source>
</evidence>
<feature type="site" description="Transition state stabilizer" evidence="9">
    <location>
        <position position="29"/>
    </location>
</feature>
<evidence type="ECO:0000259" key="10">
    <source>
        <dbReference type="Pfam" id="PF00696"/>
    </source>
</evidence>